<feature type="non-terminal residue" evidence="1">
    <location>
        <position position="82"/>
    </location>
</feature>
<protein>
    <submittedName>
        <fullName evidence="1">Uncharacterized protein</fullName>
    </submittedName>
</protein>
<reference evidence="1" key="1">
    <citation type="submission" date="2018-06" db="EMBL/GenBank/DDBJ databases">
        <authorList>
            <person name="Zhirakovskaya E."/>
        </authorList>
    </citation>
    <scope>NUCLEOTIDE SEQUENCE</scope>
</reference>
<sequence length="82" mass="9556">MLRYFISTFFVLNVFITKAQDKPIDLQAKDTVVYKQAYGLRFGIDLSRPLISVFEEEFTGFEIVGDYRLTQKYYIAAELGNE</sequence>
<organism evidence="1">
    <name type="scientific">hydrothermal vent metagenome</name>
    <dbReference type="NCBI Taxonomy" id="652676"/>
    <lineage>
        <taxon>unclassified sequences</taxon>
        <taxon>metagenomes</taxon>
        <taxon>ecological metagenomes</taxon>
    </lineage>
</organism>
<dbReference type="EMBL" id="UOEL01000060">
    <property type="protein sequence ID" value="VAW11337.1"/>
    <property type="molecule type" value="Genomic_DNA"/>
</dbReference>
<gene>
    <name evidence="1" type="ORF">MNBD_BACTEROID03-1904</name>
</gene>
<evidence type="ECO:0000313" key="1">
    <source>
        <dbReference type="EMBL" id="VAW11337.1"/>
    </source>
</evidence>
<accession>A0A3B0TDB1</accession>
<dbReference type="AlphaFoldDB" id="A0A3B0TDB1"/>
<name>A0A3B0TDB1_9ZZZZ</name>
<dbReference type="Pfam" id="PF19515">
    <property type="entry name" value="DUF6048"/>
    <property type="match status" value="1"/>
</dbReference>
<dbReference type="InterPro" id="IPR046111">
    <property type="entry name" value="DUF6048"/>
</dbReference>
<proteinExistence type="predicted"/>